<keyword evidence="10" id="KW-0411">Iron-sulfur</keyword>
<protein>
    <recommendedName>
        <fullName evidence="4">Anaerobic ribonucleoside-triphosphate reductase-activating protein</fullName>
    </recommendedName>
    <alternativeName>
        <fullName evidence="11">Class III anaerobic ribonucleotide reductase small component</fullName>
    </alternativeName>
</protein>
<dbReference type="PROSITE" id="PS01087">
    <property type="entry name" value="RADICAL_ACTIVATING"/>
    <property type="match status" value="1"/>
</dbReference>
<evidence type="ECO:0000256" key="2">
    <source>
        <dbReference type="ARBA" id="ARBA00003852"/>
    </source>
</evidence>
<dbReference type="Proteomes" id="UP000595896">
    <property type="component" value="Segment"/>
</dbReference>
<keyword evidence="9" id="KW-0408">Iron</keyword>
<dbReference type="InterPro" id="IPR001989">
    <property type="entry name" value="Radical_activat_CS"/>
</dbReference>
<comment type="similarity">
    <text evidence="3">Belongs to the organic radical-activating enzymes family.</text>
</comment>
<dbReference type="SFLD" id="SFLDG01063">
    <property type="entry name" value="activating_enzymes__group_1"/>
    <property type="match status" value="1"/>
</dbReference>
<proteinExistence type="inferred from homology"/>
<keyword evidence="7" id="KW-0479">Metal-binding</keyword>
<dbReference type="GeneID" id="77948186"/>
<comment type="function">
    <text evidence="2">Activation of anaerobic ribonucleoside-triphosphate reductase under anaerobic conditions by generation of an organic free radical, using S-adenosylmethionine and reduced flavodoxin as cosubstrates to produce 5'-deoxy-adenosine.</text>
</comment>
<evidence type="ECO:0000256" key="1">
    <source>
        <dbReference type="ARBA" id="ARBA00001966"/>
    </source>
</evidence>
<dbReference type="SFLD" id="SFLDF00299">
    <property type="entry name" value="anaerobic_ribonucleoside-triph"/>
    <property type="match status" value="1"/>
</dbReference>
<evidence type="ECO:0000256" key="6">
    <source>
        <dbReference type="ARBA" id="ARBA00022691"/>
    </source>
</evidence>
<keyword evidence="14" id="KW-1185">Reference proteome</keyword>
<dbReference type="GO" id="GO:0004748">
    <property type="term" value="F:ribonucleoside-diphosphate reductase activity, thioredoxin disulfide as acceptor"/>
    <property type="evidence" value="ECO:0007669"/>
    <property type="project" value="TreeGrafter"/>
</dbReference>
<dbReference type="InterPro" id="IPR007197">
    <property type="entry name" value="rSAM"/>
</dbReference>
<dbReference type="CDD" id="cd01335">
    <property type="entry name" value="Radical_SAM"/>
    <property type="match status" value="1"/>
</dbReference>
<dbReference type="KEGG" id="vg:77948186"/>
<evidence type="ECO:0000256" key="7">
    <source>
        <dbReference type="ARBA" id="ARBA00022723"/>
    </source>
</evidence>
<sequence>MNYHQYYPTDMLNGPGIRNVLFVSGCTHGCKGCYNESTWNPKSGMAFTKELEDQIIRDLQDTRIKRDGLTLSGGDPLHERNILPLIQLVQRVRKECPDKTIWMWTGYTLPELEAMRDHTQVTSDRHYLATLVDVLVDGKFVQELHDPTLKFVGSSNQNIIEIKNVS</sequence>
<evidence type="ECO:0000256" key="12">
    <source>
        <dbReference type="ARBA" id="ARBA00047365"/>
    </source>
</evidence>
<dbReference type="NCBIfam" id="TIGR02491">
    <property type="entry name" value="NrdG"/>
    <property type="match status" value="1"/>
</dbReference>
<name>A0A7T5QXW9_9CAUD</name>
<evidence type="ECO:0000313" key="13">
    <source>
        <dbReference type="EMBL" id="QQG33676.1"/>
    </source>
</evidence>
<evidence type="ECO:0000313" key="14">
    <source>
        <dbReference type="Proteomes" id="UP000595896"/>
    </source>
</evidence>
<evidence type="ECO:0000256" key="10">
    <source>
        <dbReference type="ARBA" id="ARBA00023014"/>
    </source>
</evidence>
<dbReference type="PIRSF" id="PIRSF000368">
    <property type="entry name" value="NrdG"/>
    <property type="match status" value="1"/>
</dbReference>
<dbReference type="NCBIfam" id="NF008335">
    <property type="entry name" value="PRK11121.1"/>
    <property type="match status" value="1"/>
</dbReference>
<dbReference type="SUPFAM" id="SSF102114">
    <property type="entry name" value="Radical SAM enzymes"/>
    <property type="match status" value="1"/>
</dbReference>
<dbReference type="InterPro" id="IPR012837">
    <property type="entry name" value="NrdG"/>
</dbReference>
<evidence type="ECO:0000256" key="5">
    <source>
        <dbReference type="ARBA" id="ARBA00022485"/>
    </source>
</evidence>
<evidence type="ECO:0000256" key="4">
    <source>
        <dbReference type="ARBA" id="ARBA00014281"/>
    </source>
</evidence>
<dbReference type="InterPro" id="IPR058240">
    <property type="entry name" value="rSAM_sf"/>
</dbReference>
<dbReference type="Gene3D" id="3.20.20.70">
    <property type="entry name" value="Aldolase class I"/>
    <property type="match status" value="1"/>
</dbReference>
<comment type="catalytic activity">
    <reaction evidence="12">
        <text>glycyl-[protein] + reduced [flavodoxin] + S-adenosyl-L-methionine = glycin-2-yl radical-[protein] + semiquinone [flavodoxin] + 5'-deoxyadenosine + L-methionine + H(+)</text>
        <dbReference type="Rhea" id="RHEA:61976"/>
        <dbReference type="Rhea" id="RHEA-COMP:10622"/>
        <dbReference type="Rhea" id="RHEA-COMP:14480"/>
        <dbReference type="Rhea" id="RHEA-COMP:15993"/>
        <dbReference type="Rhea" id="RHEA-COMP:15994"/>
        <dbReference type="ChEBI" id="CHEBI:15378"/>
        <dbReference type="ChEBI" id="CHEBI:17319"/>
        <dbReference type="ChEBI" id="CHEBI:29947"/>
        <dbReference type="ChEBI" id="CHEBI:32722"/>
        <dbReference type="ChEBI" id="CHEBI:57618"/>
        <dbReference type="ChEBI" id="CHEBI:57844"/>
        <dbReference type="ChEBI" id="CHEBI:59789"/>
        <dbReference type="ChEBI" id="CHEBI:140311"/>
    </reaction>
</comment>
<dbReference type="SFLD" id="SFLDG01066">
    <property type="entry name" value="organic_radical-activating_enz"/>
    <property type="match status" value="1"/>
</dbReference>
<dbReference type="InterPro" id="IPR013785">
    <property type="entry name" value="Aldolase_TIM"/>
</dbReference>
<dbReference type="RefSeq" id="YP_010671924.1">
    <property type="nucleotide sequence ID" value="NC_070973.1"/>
</dbReference>
<dbReference type="PANTHER" id="PTHR30352">
    <property type="entry name" value="PYRUVATE FORMATE-LYASE-ACTIVATING ENZYME"/>
    <property type="match status" value="1"/>
</dbReference>
<evidence type="ECO:0000256" key="3">
    <source>
        <dbReference type="ARBA" id="ARBA00009777"/>
    </source>
</evidence>
<keyword evidence="8" id="KW-0560">Oxidoreductase</keyword>
<dbReference type="GO" id="GO:0051539">
    <property type="term" value="F:4 iron, 4 sulfur cluster binding"/>
    <property type="evidence" value="ECO:0007669"/>
    <property type="project" value="UniProtKB-KW"/>
</dbReference>
<organism evidence="13 14">
    <name type="scientific">Cronobacter phage A24</name>
    <dbReference type="NCBI Taxonomy" id="2795745"/>
    <lineage>
        <taxon>Viruses</taxon>
        <taxon>Duplodnaviria</taxon>
        <taxon>Heunggongvirae</taxon>
        <taxon>Uroviricota</taxon>
        <taxon>Caudoviricetes</taxon>
        <taxon>Grimontviridae</taxon>
        <taxon>Crifsvirus</taxon>
        <taxon>Crifsvirus A24</taxon>
    </lineage>
</organism>
<keyword evidence="5" id="KW-0004">4Fe-4S</keyword>
<evidence type="ECO:0000256" key="8">
    <source>
        <dbReference type="ARBA" id="ARBA00023002"/>
    </source>
</evidence>
<dbReference type="SFLD" id="SFLDS00029">
    <property type="entry name" value="Radical_SAM"/>
    <property type="match status" value="1"/>
</dbReference>
<evidence type="ECO:0000256" key="11">
    <source>
        <dbReference type="ARBA" id="ARBA00033436"/>
    </source>
</evidence>
<dbReference type="PANTHER" id="PTHR30352:SF2">
    <property type="entry name" value="ANAEROBIC RIBONUCLEOSIDE-TRIPHOSPHATE REDUCTASE-ACTIVATING PROTEIN"/>
    <property type="match status" value="1"/>
</dbReference>
<dbReference type="GO" id="GO:0046872">
    <property type="term" value="F:metal ion binding"/>
    <property type="evidence" value="ECO:0007669"/>
    <property type="project" value="UniProtKB-KW"/>
</dbReference>
<dbReference type="Pfam" id="PF13353">
    <property type="entry name" value="Fer4_12"/>
    <property type="match status" value="1"/>
</dbReference>
<dbReference type="EMBL" id="MW343794">
    <property type="protein sequence ID" value="QQG33676.1"/>
    <property type="molecule type" value="Genomic_DNA"/>
</dbReference>
<reference evidence="13 14" key="1">
    <citation type="submission" date="2020-12" db="EMBL/GenBank/DDBJ databases">
        <authorList>
            <person name="Luo D."/>
            <person name="Li C."/>
            <person name="Zeng H."/>
        </authorList>
    </citation>
    <scope>NUCLEOTIDE SEQUENCE [LARGE SCALE GENOMIC DNA]</scope>
</reference>
<dbReference type="GO" id="GO:0043365">
    <property type="term" value="F:[formate-C-acetyltransferase]-activating enzyme activity"/>
    <property type="evidence" value="ECO:0007669"/>
    <property type="project" value="InterPro"/>
</dbReference>
<dbReference type="InterPro" id="IPR034457">
    <property type="entry name" value="Organic_radical-activating"/>
</dbReference>
<accession>A0A7T5QXW9</accession>
<evidence type="ECO:0000256" key="9">
    <source>
        <dbReference type="ARBA" id="ARBA00023004"/>
    </source>
</evidence>
<keyword evidence="6" id="KW-0949">S-adenosyl-L-methionine</keyword>
<comment type="cofactor">
    <cofactor evidence="1">
        <name>[4Fe-4S] cluster</name>
        <dbReference type="ChEBI" id="CHEBI:49883"/>
    </cofactor>
</comment>